<feature type="domain" description="Glycoside hydrolase family 2 immunoglobulin-like beta-sandwich" evidence="4">
    <location>
        <begin position="157"/>
        <end position="260"/>
    </location>
</feature>
<gene>
    <name evidence="9" type="ORF">ADH66_08810</name>
    <name evidence="10" type="ORF">I5Q82_18855</name>
</gene>
<dbReference type="Pfam" id="PF18565">
    <property type="entry name" value="Glyco_hydro2_C5"/>
    <property type="match status" value="1"/>
</dbReference>
<keyword evidence="3" id="KW-0326">Glycosidase</keyword>
<dbReference type="RefSeq" id="WP_066533429.1">
    <property type="nucleotide sequence ID" value="NZ_CP021422.1"/>
</dbReference>
<name>A0A1Z2XQK8_9FIRM</name>
<dbReference type="PANTHER" id="PTHR42732">
    <property type="entry name" value="BETA-GALACTOSIDASE"/>
    <property type="match status" value="1"/>
</dbReference>
<dbReference type="SUPFAM" id="SSF49303">
    <property type="entry name" value="beta-Galactosidase/glucuronidase domain"/>
    <property type="match status" value="1"/>
</dbReference>
<dbReference type="InterPro" id="IPR017853">
    <property type="entry name" value="GH"/>
</dbReference>
<proteinExistence type="inferred from homology"/>
<dbReference type="InterPro" id="IPR013783">
    <property type="entry name" value="Ig-like_fold"/>
</dbReference>
<evidence type="ECO:0000259" key="5">
    <source>
        <dbReference type="Pfam" id="PF02836"/>
    </source>
</evidence>
<dbReference type="SUPFAM" id="SSF51445">
    <property type="entry name" value="(Trans)glycosidases"/>
    <property type="match status" value="1"/>
</dbReference>
<evidence type="ECO:0000256" key="3">
    <source>
        <dbReference type="ARBA" id="ARBA00023295"/>
    </source>
</evidence>
<dbReference type="InterPro" id="IPR006103">
    <property type="entry name" value="Glyco_hydro_2_cat"/>
</dbReference>
<keyword evidence="2 9" id="KW-0378">Hydrolase</keyword>
<dbReference type="Pfam" id="PF00703">
    <property type="entry name" value="Glyco_hydro_2"/>
    <property type="match status" value="1"/>
</dbReference>
<dbReference type="EMBL" id="CP065321">
    <property type="protein sequence ID" value="QQR30028.1"/>
    <property type="molecule type" value="Genomic_DNA"/>
</dbReference>
<dbReference type="AlphaFoldDB" id="A0A1Z2XQK8"/>
<feature type="domain" description="Glycosyl hydrolases family 2 sugar binding" evidence="6">
    <location>
        <begin position="63"/>
        <end position="153"/>
    </location>
</feature>
<dbReference type="InterPro" id="IPR040605">
    <property type="entry name" value="Glyco_hydro2_dom5"/>
</dbReference>
<dbReference type="KEGG" id="amur:ADH66_08810"/>
<dbReference type="SUPFAM" id="SSF49785">
    <property type="entry name" value="Galactose-binding domain-like"/>
    <property type="match status" value="1"/>
</dbReference>
<dbReference type="EMBL" id="CP021422">
    <property type="protein sequence ID" value="ASB40747.1"/>
    <property type="molecule type" value="Genomic_DNA"/>
</dbReference>
<dbReference type="Pfam" id="PF16355">
    <property type="entry name" value="DUF4982"/>
    <property type="match status" value="1"/>
</dbReference>
<evidence type="ECO:0000259" key="6">
    <source>
        <dbReference type="Pfam" id="PF02837"/>
    </source>
</evidence>
<dbReference type="Gene3D" id="3.20.20.80">
    <property type="entry name" value="Glycosidases"/>
    <property type="match status" value="1"/>
</dbReference>
<feature type="domain" description="DUF4982" evidence="7">
    <location>
        <begin position="632"/>
        <end position="688"/>
    </location>
</feature>
<sequence>MKRTLFNENWTVKPGVQDPFSALFGGAAQGKPVTLPHDAMIEEDRDPNCESGGQAGFYPAKSYTYTKVFTAPETWQGRRTLVEFEGVMQKAMVYLNGEFLMSHAYGYTGFTVDLTSYLRYGQENELKVLALGQEKASRWYSGMGIYRDVYLLQGGSAYISDIKITTETIEEGYAVLRVDGRAVNQSAQPKTVELRLNIEGAAPFSAMLCLALGENSFFQRVTVDSPALWSPETPKMYACKAELYEGEIMLDAETPRFGIRTLQLDARQGLRINGKTVKLRGACIHHDNGVIGCTNLYEAERFRMERLKSAGFNAIRSAHHPAGPSLLKACDDVGILVMDELADMWNEPKNPHDFGLDFAKFWEDAAAEMVAKDYNHPSVVLYSTGNEIPEISKAQGYALHRAITEKIKRIDPTRYTTCGINGFLAVSDALGSMMEQEKQETINASNAGAGSEALNSMMGASQWEQTDKFSESALLTERLEPSVSSVDVAGYNYLTARHIPENLRHPDRVVVGSETFPPEIGRLWPIVRDNPHVIGDFTWTGYDYLGEAGIGIPHYGEVTAQGMFPDRLAYCGDIDLNAARRPVSYLREIAFGLRHEPYIAVHRPEVFGKAFDSNNWKYFDSLHSWTYPGQEGKPTRVYVLADCDEVELTVNGKPLGRKKIGEVLPYTAAYEVDYQPGQLKAVGYRDDKPCGEDLLSTAGAVAAIKVTVYNETVQAGGQGLSFVMADLVDEKGAANLSDGRTVTVKVEGAGSLQGFGSADPSSEGSYQSNTCPAFHGRVMAVIRGGMDAGECRVTFSAEGLQEVSVTLRVMSQEAP</sequence>
<dbReference type="InterPro" id="IPR006101">
    <property type="entry name" value="Glyco_hydro_2"/>
</dbReference>
<dbReference type="InterPro" id="IPR032311">
    <property type="entry name" value="DUF4982"/>
</dbReference>
<dbReference type="InterPro" id="IPR051913">
    <property type="entry name" value="GH2_Domain-Containing"/>
</dbReference>
<evidence type="ECO:0000256" key="2">
    <source>
        <dbReference type="ARBA" id="ARBA00022801"/>
    </source>
</evidence>
<reference evidence="11" key="2">
    <citation type="submission" date="2017-05" db="EMBL/GenBank/DDBJ databases">
        <title>Improved OligoMM genomes.</title>
        <authorList>
            <person name="Garzetti D."/>
        </authorList>
    </citation>
    <scope>NUCLEOTIDE SEQUENCE [LARGE SCALE GENOMIC DNA]</scope>
    <source>
        <strain evidence="11">KB18</strain>
    </source>
</reference>
<evidence type="ECO:0000259" key="4">
    <source>
        <dbReference type="Pfam" id="PF00703"/>
    </source>
</evidence>
<dbReference type="Proteomes" id="UP000596035">
    <property type="component" value="Chromosome"/>
</dbReference>
<evidence type="ECO:0000259" key="8">
    <source>
        <dbReference type="Pfam" id="PF18565"/>
    </source>
</evidence>
<evidence type="ECO:0000313" key="12">
    <source>
        <dbReference type="Proteomes" id="UP000596035"/>
    </source>
</evidence>
<dbReference type="InterPro" id="IPR006102">
    <property type="entry name" value="Ig-like_GH2"/>
</dbReference>
<dbReference type="Proteomes" id="UP000196710">
    <property type="component" value="Chromosome"/>
</dbReference>
<reference evidence="9" key="1">
    <citation type="journal article" date="2017" name="Genome Announc.">
        <title>High-Quality Whole-Genome Sequences of the Oligo-Mouse-Microbiota Bacterial Community.</title>
        <authorList>
            <person name="Garzetti D."/>
            <person name="Brugiroux S."/>
            <person name="Bunk B."/>
            <person name="Pukall R."/>
            <person name="McCoy K.D."/>
            <person name="Macpherson A.J."/>
            <person name="Stecher B."/>
        </authorList>
    </citation>
    <scope>NUCLEOTIDE SEQUENCE</scope>
    <source>
        <strain evidence="9">KB18</strain>
    </source>
</reference>
<organism evidence="10 12">
    <name type="scientific">Acutalibacter muris</name>
    <dbReference type="NCBI Taxonomy" id="1796620"/>
    <lineage>
        <taxon>Bacteria</taxon>
        <taxon>Bacillati</taxon>
        <taxon>Bacillota</taxon>
        <taxon>Clostridia</taxon>
        <taxon>Eubacteriales</taxon>
        <taxon>Acutalibacteraceae</taxon>
        <taxon>Acutalibacter</taxon>
    </lineage>
</organism>
<protein>
    <submittedName>
        <fullName evidence="10">DUF4982 domain-containing protein</fullName>
    </submittedName>
    <submittedName>
        <fullName evidence="9">Glycoside hydrolase family 2</fullName>
    </submittedName>
</protein>
<evidence type="ECO:0000259" key="7">
    <source>
        <dbReference type="Pfam" id="PF16355"/>
    </source>
</evidence>
<dbReference type="InterPro" id="IPR006104">
    <property type="entry name" value="Glyco_hydro_2_N"/>
</dbReference>
<keyword evidence="11" id="KW-1185">Reference proteome</keyword>
<evidence type="ECO:0000313" key="9">
    <source>
        <dbReference type="EMBL" id="ASB40747.1"/>
    </source>
</evidence>
<dbReference type="InterPro" id="IPR036156">
    <property type="entry name" value="Beta-gal/glucu_dom_sf"/>
</dbReference>
<dbReference type="PRINTS" id="PR00132">
    <property type="entry name" value="GLHYDRLASE2"/>
</dbReference>
<evidence type="ECO:0000313" key="11">
    <source>
        <dbReference type="Proteomes" id="UP000196710"/>
    </source>
</evidence>
<dbReference type="PANTHER" id="PTHR42732:SF1">
    <property type="entry name" value="BETA-MANNOSIDASE"/>
    <property type="match status" value="1"/>
</dbReference>
<dbReference type="InterPro" id="IPR008979">
    <property type="entry name" value="Galactose-bd-like_sf"/>
</dbReference>
<feature type="domain" description="Glycoside hydrolase family 2" evidence="8">
    <location>
        <begin position="704"/>
        <end position="806"/>
    </location>
</feature>
<dbReference type="Pfam" id="PF02836">
    <property type="entry name" value="Glyco_hydro_2_C"/>
    <property type="match status" value="1"/>
</dbReference>
<accession>A0A1Z2XQK8</accession>
<evidence type="ECO:0000313" key="10">
    <source>
        <dbReference type="EMBL" id="QQR30028.1"/>
    </source>
</evidence>
<reference evidence="10 12" key="3">
    <citation type="submission" date="2020-11" db="EMBL/GenBank/DDBJ databases">
        <title>Closed and high quality bacterial genomes of the OMM12 community.</title>
        <authorList>
            <person name="Marbouty M."/>
            <person name="Lamy-Besnier Q."/>
            <person name="Debarbieux L."/>
            <person name="Koszul R."/>
        </authorList>
    </citation>
    <scope>NUCLEOTIDE SEQUENCE [LARGE SCALE GENOMIC DNA]</scope>
    <source>
        <strain evidence="10 12">KB18</strain>
    </source>
</reference>
<dbReference type="Gene3D" id="2.60.40.10">
    <property type="entry name" value="Immunoglobulins"/>
    <property type="match status" value="3"/>
</dbReference>
<dbReference type="GO" id="GO:0005975">
    <property type="term" value="P:carbohydrate metabolic process"/>
    <property type="evidence" value="ECO:0007669"/>
    <property type="project" value="InterPro"/>
</dbReference>
<comment type="similarity">
    <text evidence="1">Belongs to the glycosyl hydrolase 2 family.</text>
</comment>
<dbReference type="GO" id="GO:0004553">
    <property type="term" value="F:hydrolase activity, hydrolyzing O-glycosyl compounds"/>
    <property type="evidence" value="ECO:0007669"/>
    <property type="project" value="InterPro"/>
</dbReference>
<dbReference type="Gene3D" id="2.60.120.260">
    <property type="entry name" value="Galactose-binding domain-like"/>
    <property type="match status" value="1"/>
</dbReference>
<evidence type="ECO:0000256" key="1">
    <source>
        <dbReference type="ARBA" id="ARBA00007401"/>
    </source>
</evidence>
<dbReference type="Pfam" id="PF02837">
    <property type="entry name" value="Glyco_hydro_2_N"/>
    <property type="match status" value="1"/>
</dbReference>
<feature type="domain" description="Glycoside hydrolase family 2 catalytic" evidence="5">
    <location>
        <begin position="270"/>
        <end position="422"/>
    </location>
</feature>